<dbReference type="AlphaFoldDB" id="A0A6J4P1Z6"/>
<comment type="subcellular location">
    <subcellularLocation>
        <location evidence="1">Cell membrane</location>
        <topology evidence="1">Multi-pass membrane protein</topology>
    </subcellularLocation>
</comment>
<keyword evidence="5 9" id="KW-1133">Transmembrane helix</keyword>
<evidence type="ECO:0000256" key="2">
    <source>
        <dbReference type="ARBA" id="ARBA00022475"/>
    </source>
</evidence>
<accession>A0A6J4P1Z6</accession>
<keyword evidence="4 9" id="KW-0812">Transmembrane</keyword>
<feature type="transmembrane region" description="Helical" evidence="9">
    <location>
        <begin position="535"/>
        <end position="554"/>
    </location>
</feature>
<comment type="similarity">
    <text evidence="7">Belongs to the glycosyltransferase 87 family.</text>
</comment>
<dbReference type="GO" id="GO:0016758">
    <property type="term" value="F:hexosyltransferase activity"/>
    <property type="evidence" value="ECO:0007669"/>
    <property type="project" value="InterPro"/>
</dbReference>
<feature type="transmembrane region" description="Helical" evidence="9">
    <location>
        <begin position="379"/>
        <end position="397"/>
    </location>
</feature>
<proteinExistence type="inferred from homology"/>
<dbReference type="GO" id="GO:0005886">
    <property type="term" value="C:plasma membrane"/>
    <property type="evidence" value="ECO:0007669"/>
    <property type="project" value="UniProtKB-SubCell"/>
</dbReference>
<evidence type="ECO:0000256" key="4">
    <source>
        <dbReference type="ARBA" id="ARBA00022692"/>
    </source>
</evidence>
<feature type="transmembrane region" description="Helical" evidence="9">
    <location>
        <begin position="261"/>
        <end position="280"/>
    </location>
</feature>
<feature type="transmembrane region" description="Helical" evidence="9">
    <location>
        <begin position="481"/>
        <end position="500"/>
    </location>
</feature>
<feature type="transmembrane region" description="Helical" evidence="9">
    <location>
        <begin position="292"/>
        <end position="309"/>
    </location>
</feature>
<feature type="region of interest" description="Disordered" evidence="8">
    <location>
        <begin position="609"/>
        <end position="641"/>
    </location>
</feature>
<keyword evidence="2" id="KW-1003">Cell membrane</keyword>
<evidence type="ECO:0000256" key="3">
    <source>
        <dbReference type="ARBA" id="ARBA00022679"/>
    </source>
</evidence>
<protein>
    <recommendedName>
        <fullName evidence="11">DUF2029 domain-containing protein</fullName>
    </recommendedName>
</protein>
<evidence type="ECO:0000256" key="6">
    <source>
        <dbReference type="ARBA" id="ARBA00023136"/>
    </source>
</evidence>
<evidence type="ECO:0008006" key="11">
    <source>
        <dbReference type="Google" id="ProtNLM"/>
    </source>
</evidence>
<evidence type="ECO:0000256" key="8">
    <source>
        <dbReference type="SAM" id="MobiDB-lite"/>
    </source>
</evidence>
<organism evidence="10">
    <name type="scientific">uncultured Rubrobacteraceae bacterium</name>
    <dbReference type="NCBI Taxonomy" id="349277"/>
    <lineage>
        <taxon>Bacteria</taxon>
        <taxon>Bacillati</taxon>
        <taxon>Actinomycetota</taxon>
        <taxon>Rubrobacteria</taxon>
        <taxon>Rubrobacterales</taxon>
        <taxon>Rubrobacteraceae</taxon>
        <taxon>environmental samples</taxon>
    </lineage>
</organism>
<dbReference type="Pfam" id="PF09594">
    <property type="entry name" value="GT87"/>
    <property type="match status" value="1"/>
</dbReference>
<feature type="transmembrane region" description="Helical" evidence="9">
    <location>
        <begin position="566"/>
        <end position="588"/>
    </location>
</feature>
<gene>
    <name evidence="10" type="ORF">AVDCRST_MAG22-1167</name>
</gene>
<sequence length="641" mass="69302">MRPPDAGRGLVLVLLPLLLLTAGLAPGPQLGEREAAGKAASAAKLSSYYSKPTVEPEALYDREDDVWRVTLMETASDEEVAEFTVADDSGKVGGVEVSSRADELDYPTLSESQAVKLAASDGEVRDELDEHGPYTTEERYEDGRWTVRFYVDETGMVGGRPTEEGKEVASVGIDDDTWIVDPVQTGDQVGWLMARGVPGAYGKQANYPWVWGPLALAFALAFVRTDRLFSLRNLDVAMLLGFLVSHHFFRQGIVFEAVVLWYPPLVYLLVRTLLLGFGIGERVEKTSNLPTWLLFVLAGLAAGLVLALNTDSRVIDVGYAGVVGADRILSGEIPYGNMPSNVGTGDTYGPLNYLLYVPFVLMFGFSGSWDFLPAAHALTMFSFVAGGMALFIAGYKLSGPKGGAAMAFAWAAFPYTIYATNNNTNDVIVAAVCAIGLAAASSPLARGATVAAGFAVKLYPLILGPLWLAHDGWRRRPVIDYVLGGLGVLLVAFSILLLPGQPIEAAKLFYERTLGFQGDRVSPWTIYSQVPSLAFLQRPLTALTIFLAVLVAFVPRKRTVRRLAALSAAITIAFQLTVNYWFFAYVIWFEPFVFVSLLLATNEKTPLDGGHQASGLGHQEEGEPDENGAGQTTKFAPDGSR</sequence>
<name>A0A6J4P1Z6_9ACTN</name>
<feature type="transmembrane region" description="Helical" evidence="9">
    <location>
        <begin position="353"/>
        <end position="372"/>
    </location>
</feature>
<keyword evidence="6 9" id="KW-0472">Membrane</keyword>
<evidence type="ECO:0000256" key="1">
    <source>
        <dbReference type="ARBA" id="ARBA00004651"/>
    </source>
</evidence>
<reference evidence="10" key="1">
    <citation type="submission" date="2020-02" db="EMBL/GenBank/DDBJ databases">
        <authorList>
            <person name="Meier V. D."/>
        </authorList>
    </citation>
    <scope>NUCLEOTIDE SEQUENCE</scope>
    <source>
        <strain evidence="10">AVDCRST_MAG22</strain>
    </source>
</reference>
<feature type="transmembrane region" description="Helical" evidence="9">
    <location>
        <begin position="403"/>
        <end position="420"/>
    </location>
</feature>
<feature type="transmembrane region" description="Helical" evidence="9">
    <location>
        <begin position="427"/>
        <end position="445"/>
    </location>
</feature>
<dbReference type="InterPro" id="IPR018584">
    <property type="entry name" value="GT87"/>
</dbReference>
<dbReference type="EMBL" id="CADCUV010000054">
    <property type="protein sequence ID" value="CAA9402095.1"/>
    <property type="molecule type" value="Genomic_DNA"/>
</dbReference>
<evidence type="ECO:0000256" key="5">
    <source>
        <dbReference type="ARBA" id="ARBA00022989"/>
    </source>
</evidence>
<evidence type="ECO:0000313" key="10">
    <source>
        <dbReference type="EMBL" id="CAA9402095.1"/>
    </source>
</evidence>
<feature type="transmembrane region" description="Helical" evidence="9">
    <location>
        <begin position="451"/>
        <end position="469"/>
    </location>
</feature>
<evidence type="ECO:0000256" key="9">
    <source>
        <dbReference type="SAM" id="Phobius"/>
    </source>
</evidence>
<evidence type="ECO:0000256" key="7">
    <source>
        <dbReference type="ARBA" id="ARBA00024033"/>
    </source>
</evidence>
<keyword evidence="3" id="KW-0808">Transferase</keyword>